<evidence type="ECO:0000313" key="1">
    <source>
        <dbReference type="EMBL" id="OLO13183.1"/>
    </source>
</evidence>
<reference evidence="1 2" key="1">
    <citation type="submission" date="2016-12" db="EMBL/GenBank/DDBJ databases">
        <title>Draft genome sequences of strains Salinicola socius SMB35, Salinicola sp. MH3R3-1 and Chromohalobacter sp. SMB17 from the Verkhnekamsk potash mining region of Russia.</title>
        <authorList>
            <person name="Mavrodi D.V."/>
            <person name="Olsson B.E."/>
            <person name="Korsakova E.S."/>
            <person name="Pyankova A."/>
            <person name="Mavrodi O.V."/>
            <person name="Plotnikova E.G."/>
        </authorList>
    </citation>
    <scope>NUCLEOTIDE SEQUENCE [LARGE SCALE GENOMIC DNA]</scope>
    <source>
        <strain evidence="1 2">SMB17</strain>
    </source>
</reference>
<dbReference type="EMBL" id="MSDQ01000002">
    <property type="protein sequence ID" value="OLO13183.1"/>
    <property type="molecule type" value="Genomic_DNA"/>
</dbReference>
<comment type="caution">
    <text evidence="1">The sequence shown here is derived from an EMBL/GenBank/DDBJ whole genome shotgun (WGS) entry which is preliminary data.</text>
</comment>
<dbReference type="Proteomes" id="UP000186806">
    <property type="component" value="Unassembled WGS sequence"/>
</dbReference>
<gene>
    <name evidence="1" type="ORF">BTW10_00990</name>
</gene>
<organism evidence="1 2">
    <name type="scientific">Chromohalobacter japonicus</name>
    <dbReference type="NCBI Taxonomy" id="223900"/>
    <lineage>
        <taxon>Bacteria</taxon>
        <taxon>Pseudomonadati</taxon>
        <taxon>Pseudomonadota</taxon>
        <taxon>Gammaproteobacteria</taxon>
        <taxon>Oceanospirillales</taxon>
        <taxon>Halomonadaceae</taxon>
        <taxon>Chromohalobacter</taxon>
    </lineage>
</organism>
<evidence type="ECO:0000313" key="2">
    <source>
        <dbReference type="Proteomes" id="UP000186806"/>
    </source>
</evidence>
<proteinExistence type="predicted"/>
<dbReference type="RefSeq" id="WP_040243139.1">
    <property type="nucleotide sequence ID" value="NZ_JAKGAJ010000007.1"/>
</dbReference>
<accession>A0A1Q8THN8</accession>
<dbReference type="AlphaFoldDB" id="A0A1Q8THN8"/>
<name>A0A1Q8THN8_9GAMM</name>
<dbReference type="STRING" id="223900.GCA_000821045_02196"/>
<protein>
    <submittedName>
        <fullName evidence="1">Uncharacterized protein</fullName>
    </submittedName>
</protein>
<keyword evidence="2" id="KW-1185">Reference proteome</keyword>
<dbReference type="OrthoDB" id="6169614at2"/>
<sequence length="104" mass="12339">MAIRYDLWLTPDDKPRHRRVEQALERFFVARFADYPHLRLPGADPYDYDAPFNRLYDALLARARDYCEREWHYVPTPAQLNTAFFRAVAHSPKFVLDPRDGDSP</sequence>